<dbReference type="PRINTS" id="PR00413">
    <property type="entry name" value="HADHALOGNASE"/>
</dbReference>
<dbReference type="OrthoDB" id="9776368at2"/>
<reference evidence="12 13" key="1">
    <citation type="journal article" date="2011" name="J. Bacteriol.">
        <title>Genome sequence of Methyloversatilis universalis FAM5T, a methylotrophic representative of the order Rhodocyclales.</title>
        <authorList>
            <person name="Kittichotirat W."/>
            <person name="Good N.M."/>
            <person name="Hall R."/>
            <person name="Bringel F."/>
            <person name="Lajus A."/>
            <person name="Medigue C."/>
            <person name="Smalley N.E."/>
            <person name="Beck D."/>
            <person name="Bumgarner R."/>
            <person name="Vuilleumier S."/>
            <person name="Kalyuzhnaya M.G."/>
        </authorList>
    </citation>
    <scope>NUCLEOTIDE SEQUENCE [LARGE SCALE GENOMIC DNA]</scope>
    <source>
        <strain evidence="13">ATCC BAA-1314 / JCM 13912 / FAM5</strain>
    </source>
</reference>
<proteinExistence type="inferred from homology"/>
<dbReference type="FunFam" id="3.40.50.1000:FF:000022">
    <property type="entry name" value="Phosphoglycolate phosphatase"/>
    <property type="match status" value="1"/>
</dbReference>
<dbReference type="InterPro" id="IPR036412">
    <property type="entry name" value="HAD-like_sf"/>
</dbReference>
<evidence type="ECO:0000256" key="11">
    <source>
        <dbReference type="HAMAP-Rule" id="MF_00495"/>
    </source>
</evidence>
<comment type="cofactor">
    <cofactor evidence="2 11">
        <name>Mg(2+)</name>
        <dbReference type="ChEBI" id="CHEBI:18420"/>
    </cofactor>
</comment>
<dbReference type="Gene3D" id="1.10.150.240">
    <property type="entry name" value="Putative phosphatase, domain 2"/>
    <property type="match status" value="1"/>
</dbReference>
<evidence type="ECO:0000256" key="7">
    <source>
        <dbReference type="ARBA" id="ARBA00022801"/>
    </source>
</evidence>
<dbReference type="InterPro" id="IPR037512">
    <property type="entry name" value="PGPase_prok"/>
</dbReference>
<dbReference type="Gene3D" id="3.40.50.1000">
    <property type="entry name" value="HAD superfamily/HAD-like"/>
    <property type="match status" value="1"/>
</dbReference>
<evidence type="ECO:0000256" key="3">
    <source>
        <dbReference type="ARBA" id="ARBA00004818"/>
    </source>
</evidence>
<dbReference type="SFLD" id="SFLDG01129">
    <property type="entry name" value="C1.5:_HAD__Beta-PGM__Phosphata"/>
    <property type="match status" value="1"/>
</dbReference>
<dbReference type="UniPathway" id="UPA00865">
    <property type="reaction ID" value="UER00834"/>
</dbReference>
<protein>
    <recommendedName>
        <fullName evidence="5 11">Phosphoglycolate phosphatase</fullName>
        <shortName evidence="11">PGP</shortName>
        <shortName evidence="11">PGPase</shortName>
        <ecNumber evidence="5 11">3.1.3.18</ecNumber>
    </recommendedName>
</protein>
<dbReference type="HAMAP" id="MF_00495">
    <property type="entry name" value="GPH_hydrolase_bact"/>
    <property type="match status" value="1"/>
</dbReference>
<comment type="similarity">
    <text evidence="4 11">Belongs to the HAD-like hydrolase superfamily. CbbY/CbbZ/Gph/YieH family.</text>
</comment>
<keyword evidence="8 11" id="KW-0460">Magnesium</keyword>
<evidence type="ECO:0000256" key="10">
    <source>
        <dbReference type="ARBA" id="ARBA00059247"/>
    </source>
</evidence>
<evidence type="ECO:0000256" key="2">
    <source>
        <dbReference type="ARBA" id="ARBA00001946"/>
    </source>
</evidence>
<evidence type="ECO:0000256" key="8">
    <source>
        <dbReference type="ARBA" id="ARBA00022842"/>
    </source>
</evidence>
<feature type="binding site" evidence="11">
    <location>
        <position position="173"/>
    </location>
    <ligand>
        <name>Mg(2+)</name>
        <dbReference type="ChEBI" id="CHEBI:18420"/>
    </ligand>
</feature>
<dbReference type="SFLD" id="SFLDS00003">
    <property type="entry name" value="Haloacid_Dehalogenase"/>
    <property type="match status" value="1"/>
</dbReference>
<evidence type="ECO:0000256" key="4">
    <source>
        <dbReference type="ARBA" id="ARBA00006171"/>
    </source>
</evidence>
<comment type="pathway">
    <text evidence="3 11">Organic acid metabolism; glycolate biosynthesis; glycolate from 2-phosphoglycolate: step 1/1.</text>
</comment>
<dbReference type="AlphaFoldDB" id="F5RE69"/>
<dbReference type="SUPFAM" id="SSF56784">
    <property type="entry name" value="HAD-like"/>
    <property type="match status" value="1"/>
</dbReference>
<keyword evidence="13" id="KW-1185">Reference proteome</keyword>
<comment type="catalytic activity">
    <reaction evidence="1 11">
        <text>2-phosphoglycolate + H2O = glycolate + phosphate</text>
        <dbReference type="Rhea" id="RHEA:14369"/>
        <dbReference type="ChEBI" id="CHEBI:15377"/>
        <dbReference type="ChEBI" id="CHEBI:29805"/>
        <dbReference type="ChEBI" id="CHEBI:43474"/>
        <dbReference type="ChEBI" id="CHEBI:58033"/>
        <dbReference type="EC" id="3.1.3.18"/>
    </reaction>
</comment>
<evidence type="ECO:0000256" key="1">
    <source>
        <dbReference type="ARBA" id="ARBA00000830"/>
    </source>
</evidence>
<evidence type="ECO:0000256" key="5">
    <source>
        <dbReference type="ARBA" id="ARBA00013078"/>
    </source>
</evidence>
<dbReference type="GO" id="GO:0008967">
    <property type="term" value="F:phosphoglycolate phosphatase activity"/>
    <property type="evidence" value="ECO:0007669"/>
    <property type="project" value="UniProtKB-UniRule"/>
</dbReference>
<dbReference type="NCBIfam" id="TIGR01509">
    <property type="entry name" value="HAD-SF-IA-v3"/>
    <property type="match status" value="1"/>
</dbReference>
<keyword evidence="6 11" id="KW-0479">Metal-binding</keyword>
<evidence type="ECO:0000256" key="6">
    <source>
        <dbReference type="ARBA" id="ARBA00022723"/>
    </source>
</evidence>
<dbReference type="InterPro" id="IPR041492">
    <property type="entry name" value="HAD_2"/>
</dbReference>
<keyword evidence="9 11" id="KW-0119">Carbohydrate metabolism</keyword>
<dbReference type="SFLD" id="SFLDG01135">
    <property type="entry name" value="C1.5.6:_HAD__Beta-PGM__Phospha"/>
    <property type="match status" value="1"/>
</dbReference>
<dbReference type="PANTHER" id="PTHR43434">
    <property type="entry name" value="PHOSPHOGLYCOLATE PHOSPHATASE"/>
    <property type="match status" value="1"/>
</dbReference>
<dbReference type="Proteomes" id="UP000005019">
    <property type="component" value="Unassembled WGS sequence"/>
</dbReference>
<dbReference type="GO" id="GO:0005975">
    <property type="term" value="P:carbohydrate metabolic process"/>
    <property type="evidence" value="ECO:0007669"/>
    <property type="project" value="InterPro"/>
</dbReference>
<dbReference type="GO" id="GO:0005829">
    <property type="term" value="C:cytosol"/>
    <property type="evidence" value="ECO:0007669"/>
    <property type="project" value="TreeGrafter"/>
</dbReference>
<dbReference type="GO" id="GO:0006281">
    <property type="term" value="P:DNA repair"/>
    <property type="evidence" value="ECO:0007669"/>
    <property type="project" value="TreeGrafter"/>
</dbReference>
<dbReference type="NCBIfam" id="TIGR01549">
    <property type="entry name" value="HAD-SF-IA-v1"/>
    <property type="match status" value="1"/>
</dbReference>
<dbReference type="NCBIfam" id="NF009695">
    <property type="entry name" value="PRK13222.1-2"/>
    <property type="match status" value="1"/>
</dbReference>
<feature type="binding site" evidence="11">
    <location>
        <position position="13"/>
    </location>
    <ligand>
        <name>Mg(2+)</name>
        <dbReference type="ChEBI" id="CHEBI:18420"/>
    </ligand>
</feature>
<dbReference type="InterPro" id="IPR050155">
    <property type="entry name" value="HAD-like_hydrolase_sf"/>
</dbReference>
<dbReference type="PANTHER" id="PTHR43434:SF1">
    <property type="entry name" value="PHOSPHOGLYCOLATE PHOSPHATASE"/>
    <property type="match status" value="1"/>
</dbReference>
<name>F5RE69_METUF</name>
<gene>
    <name evidence="12" type="ORF">METUNv1_02587</name>
</gene>
<dbReference type="Pfam" id="PF13419">
    <property type="entry name" value="HAD_2"/>
    <property type="match status" value="1"/>
</dbReference>
<organism evidence="12 13">
    <name type="scientific">Methyloversatilis universalis (strain ATCC BAA-1314 / DSM 25237 / JCM 13912 / CCUG 52030 / FAM5)</name>
    <dbReference type="NCBI Taxonomy" id="1000565"/>
    <lineage>
        <taxon>Bacteria</taxon>
        <taxon>Pseudomonadati</taxon>
        <taxon>Pseudomonadota</taxon>
        <taxon>Betaproteobacteria</taxon>
        <taxon>Nitrosomonadales</taxon>
        <taxon>Sterolibacteriaceae</taxon>
        <taxon>Methyloversatilis</taxon>
    </lineage>
</organism>
<dbReference type="EMBL" id="AFHG01000052">
    <property type="protein sequence ID" value="EGK71200.1"/>
    <property type="molecule type" value="Genomic_DNA"/>
</dbReference>
<dbReference type="InterPro" id="IPR023214">
    <property type="entry name" value="HAD_sf"/>
</dbReference>
<dbReference type="EC" id="3.1.3.18" evidence="5 11"/>
<keyword evidence="7 11" id="KW-0378">Hydrolase</keyword>
<evidence type="ECO:0000256" key="9">
    <source>
        <dbReference type="ARBA" id="ARBA00023277"/>
    </source>
</evidence>
<feature type="active site" description="Nucleophile" evidence="11">
    <location>
        <position position="13"/>
    </location>
</feature>
<sequence length="226" mass="24197">MTQRFTVAAISFDLDGTLLDTVPDLAAAAQDMAAELGMPPRSDDEVRVFVGRGIPNLVERCLGGRAQNAALLQQAIAVFKRCYRARNGERAAPYPGAHDTLSALRAAGFRLACVTNKAADFTLPLLEQMDMRHHFASVVSGDTLPQKKPDPAPLLHAARELGVQPSALLHVGDSYNDIDCARNAGVPVLGVPWGYSEGRVLDAKDCDGLLSSLPDLLERVALPTDI</sequence>
<dbReference type="RefSeq" id="WP_008062300.1">
    <property type="nucleotide sequence ID" value="NZ_AFHG01000052.1"/>
</dbReference>
<comment type="function">
    <text evidence="10 11">Specifically catalyzes the dephosphorylation of 2-phosphoglycolate. Is involved in the dissimilation of the intracellular 2-phosphoglycolate formed during the DNA repair of 3'-phosphoglycolate ends, a major class of DNA lesions induced by oxidative stress.</text>
</comment>
<evidence type="ECO:0000313" key="12">
    <source>
        <dbReference type="EMBL" id="EGK71200.1"/>
    </source>
</evidence>
<dbReference type="GO" id="GO:0046872">
    <property type="term" value="F:metal ion binding"/>
    <property type="evidence" value="ECO:0007669"/>
    <property type="project" value="UniProtKB-KW"/>
</dbReference>
<dbReference type="STRING" id="1000565.METUNv1_02587"/>
<dbReference type="eggNOG" id="COG0546">
    <property type="taxonomic scope" value="Bacteria"/>
</dbReference>
<evidence type="ECO:0000313" key="13">
    <source>
        <dbReference type="Proteomes" id="UP000005019"/>
    </source>
</evidence>
<dbReference type="NCBIfam" id="TIGR01449">
    <property type="entry name" value="PGP_bact"/>
    <property type="match status" value="1"/>
</dbReference>
<accession>F5RE69</accession>
<comment type="caution">
    <text evidence="12">The sequence shown here is derived from an EMBL/GenBank/DDBJ whole genome shotgun (WGS) entry which is preliminary data.</text>
</comment>
<dbReference type="InterPro" id="IPR023198">
    <property type="entry name" value="PGP-like_dom2"/>
</dbReference>
<feature type="binding site" evidence="11">
    <location>
        <position position="15"/>
    </location>
    <ligand>
        <name>Mg(2+)</name>
        <dbReference type="ChEBI" id="CHEBI:18420"/>
    </ligand>
</feature>
<dbReference type="GO" id="GO:0046295">
    <property type="term" value="P:glycolate biosynthetic process"/>
    <property type="evidence" value="ECO:0007669"/>
    <property type="project" value="UniProtKB-UniRule"/>
</dbReference>
<dbReference type="InterPro" id="IPR006439">
    <property type="entry name" value="HAD-SF_hydro_IA"/>
</dbReference>